<keyword evidence="9" id="KW-0472">Membrane</keyword>
<dbReference type="Proteomes" id="UP000199537">
    <property type="component" value="Unassembled WGS sequence"/>
</dbReference>
<dbReference type="GO" id="GO:0000155">
    <property type="term" value="F:phosphorelay sensor kinase activity"/>
    <property type="evidence" value="ECO:0007669"/>
    <property type="project" value="InterPro"/>
</dbReference>
<dbReference type="InterPro" id="IPR036890">
    <property type="entry name" value="HATPase_C_sf"/>
</dbReference>
<keyword evidence="4" id="KW-0808">Transferase</keyword>
<evidence type="ECO:0000259" key="11">
    <source>
        <dbReference type="Pfam" id="PF07495"/>
    </source>
</evidence>
<dbReference type="Pfam" id="PF07495">
    <property type="entry name" value="Y_Y_Y"/>
    <property type="match status" value="1"/>
</dbReference>
<dbReference type="GO" id="GO:0005524">
    <property type="term" value="F:ATP binding"/>
    <property type="evidence" value="ECO:0007669"/>
    <property type="project" value="UniProtKB-KW"/>
</dbReference>
<evidence type="ECO:0000256" key="1">
    <source>
        <dbReference type="ARBA" id="ARBA00000085"/>
    </source>
</evidence>
<evidence type="ECO:0000256" key="2">
    <source>
        <dbReference type="ARBA" id="ARBA00012438"/>
    </source>
</evidence>
<evidence type="ECO:0000313" key="13">
    <source>
        <dbReference type="EMBL" id="SFV34419.1"/>
    </source>
</evidence>
<dbReference type="GO" id="GO:0016020">
    <property type="term" value="C:membrane"/>
    <property type="evidence" value="ECO:0007669"/>
    <property type="project" value="InterPro"/>
</dbReference>
<comment type="catalytic activity">
    <reaction evidence="1">
        <text>ATP + protein L-histidine = ADP + protein N-phospho-L-histidine.</text>
        <dbReference type="EC" id="2.7.13.3"/>
    </reaction>
</comment>
<evidence type="ECO:0000313" key="14">
    <source>
        <dbReference type="Proteomes" id="UP000199537"/>
    </source>
</evidence>
<feature type="transmembrane region" description="Helical" evidence="9">
    <location>
        <begin position="797"/>
        <end position="815"/>
    </location>
</feature>
<dbReference type="EMBL" id="FPCJ01000001">
    <property type="protein sequence ID" value="SFV34419.1"/>
    <property type="molecule type" value="Genomic_DNA"/>
</dbReference>
<dbReference type="InterPro" id="IPR015943">
    <property type="entry name" value="WD40/YVTN_repeat-like_dom_sf"/>
</dbReference>
<keyword evidence="6" id="KW-0418">Kinase</keyword>
<evidence type="ECO:0000259" key="12">
    <source>
        <dbReference type="Pfam" id="PF07730"/>
    </source>
</evidence>
<dbReference type="InterPro" id="IPR013783">
    <property type="entry name" value="Ig-like_fold"/>
</dbReference>
<evidence type="ECO:0000256" key="5">
    <source>
        <dbReference type="ARBA" id="ARBA00022741"/>
    </source>
</evidence>
<dbReference type="STRING" id="1393122.SAMN05660895_1993"/>
<keyword evidence="5" id="KW-0547">Nucleotide-binding</keyword>
<dbReference type="InterPro" id="IPR011123">
    <property type="entry name" value="Y_Y_Y"/>
</dbReference>
<name>A0A1I7NIF5_9BACT</name>
<keyword evidence="8" id="KW-0902">Two-component regulatory system</keyword>
<dbReference type="AlphaFoldDB" id="A0A1I7NIF5"/>
<dbReference type="PANTHER" id="PTHR24421:SF10">
    <property type="entry name" value="NITRATE_NITRITE SENSOR PROTEIN NARQ"/>
    <property type="match status" value="1"/>
</dbReference>
<reference evidence="14" key="1">
    <citation type="submission" date="2016-10" db="EMBL/GenBank/DDBJ databases">
        <authorList>
            <person name="Varghese N."/>
            <person name="Submissions S."/>
        </authorList>
    </citation>
    <scope>NUCLEOTIDE SEQUENCE [LARGE SCALE GENOMIC DNA]</scope>
    <source>
        <strain evidence="14">DSM 14807</strain>
    </source>
</reference>
<organism evidence="13 14">
    <name type="scientific">Thermoflavifilum thermophilum</name>
    <dbReference type="NCBI Taxonomy" id="1393122"/>
    <lineage>
        <taxon>Bacteria</taxon>
        <taxon>Pseudomonadati</taxon>
        <taxon>Bacteroidota</taxon>
        <taxon>Chitinophagia</taxon>
        <taxon>Chitinophagales</taxon>
        <taxon>Chitinophagaceae</taxon>
        <taxon>Thermoflavifilum</taxon>
    </lineage>
</organism>
<evidence type="ECO:0000256" key="7">
    <source>
        <dbReference type="ARBA" id="ARBA00022840"/>
    </source>
</evidence>
<keyword evidence="9" id="KW-0812">Transmembrane</keyword>
<gene>
    <name evidence="13" type="ORF">SAMN05660895_1993</name>
</gene>
<keyword evidence="9" id="KW-1133">Transmembrane helix</keyword>
<feature type="domain" description="Signal transduction histidine kinase subgroup 3 dimerisation and phosphoacceptor" evidence="12">
    <location>
        <begin position="829"/>
        <end position="900"/>
    </location>
</feature>
<evidence type="ECO:0000256" key="4">
    <source>
        <dbReference type="ARBA" id="ARBA00022679"/>
    </source>
</evidence>
<dbReference type="Pfam" id="PF07730">
    <property type="entry name" value="HisKA_3"/>
    <property type="match status" value="1"/>
</dbReference>
<dbReference type="Gene3D" id="3.30.565.10">
    <property type="entry name" value="Histidine kinase-like ATPase, C-terminal domain"/>
    <property type="match status" value="1"/>
</dbReference>
<dbReference type="Gene3D" id="2.130.10.10">
    <property type="entry name" value="YVTN repeat-like/Quinoprotein amine dehydrogenase"/>
    <property type="match status" value="3"/>
</dbReference>
<dbReference type="SUPFAM" id="SSF55874">
    <property type="entry name" value="ATPase domain of HSP90 chaperone/DNA topoisomerase II/histidine kinase"/>
    <property type="match status" value="1"/>
</dbReference>
<dbReference type="InterPro" id="IPR003594">
    <property type="entry name" value="HATPase_dom"/>
</dbReference>
<evidence type="ECO:0000256" key="8">
    <source>
        <dbReference type="ARBA" id="ARBA00023012"/>
    </source>
</evidence>
<dbReference type="Gene3D" id="2.60.40.10">
    <property type="entry name" value="Immunoglobulins"/>
    <property type="match status" value="1"/>
</dbReference>
<evidence type="ECO:0000256" key="6">
    <source>
        <dbReference type="ARBA" id="ARBA00022777"/>
    </source>
</evidence>
<dbReference type="CDD" id="cd16917">
    <property type="entry name" value="HATPase_UhpB-NarQ-NarX-like"/>
    <property type="match status" value="1"/>
</dbReference>
<evidence type="ECO:0000259" key="10">
    <source>
        <dbReference type="Pfam" id="PF02518"/>
    </source>
</evidence>
<dbReference type="InterPro" id="IPR011110">
    <property type="entry name" value="Reg_prop"/>
</dbReference>
<dbReference type="SUPFAM" id="SSF63829">
    <property type="entry name" value="Calcium-dependent phosphotriesterase"/>
    <property type="match status" value="3"/>
</dbReference>
<dbReference type="Pfam" id="PF07494">
    <property type="entry name" value="Reg_prop"/>
    <property type="match status" value="1"/>
</dbReference>
<evidence type="ECO:0000256" key="9">
    <source>
        <dbReference type="SAM" id="Phobius"/>
    </source>
</evidence>
<dbReference type="Gene3D" id="1.20.5.1930">
    <property type="match status" value="1"/>
</dbReference>
<dbReference type="Pfam" id="PF02518">
    <property type="entry name" value="HATPase_c"/>
    <property type="match status" value="1"/>
</dbReference>
<feature type="domain" description="Histidine kinase/HSP90-like ATPase" evidence="10">
    <location>
        <begin position="944"/>
        <end position="1029"/>
    </location>
</feature>
<sequence length="1032" mass="119252">MADGLSSNMVTDVVQDGDGYLWIATDDGLNRFDGTEIRTFYANPDHSNTLPDNYIHRLILLDSFHLAIATNRGLSILNTRDLKFHNFYFTLDDLHLPELDQPEVSMQNEEKKLWEAYHNVILNMEKDASGNLWLGTRASLICLSNQLHLVYVSYRHVRPYDLYGRRLNYVWKIIPLSVKQGTLVLLNLPFASDPYTTQAHRTWFLCHTGMKQMIPVSKLHTPDLDFLNQLHYNNLCFRVYGHYLLFASSMHDSLYVWDELTKHKAACRFLQIRVWNSNRLIPLIEQISEIGNGWLALAYQNEGFSLIKIRDTGDSLSLVFYPKIYFPQYTFRKIFSDREGNLWFTTETDGLLRVSPDKQNFESFWLEKGSQRHDVLSMYRYKNNLLISNYGSGLYNLDLSGKELTHFLFSYPHSRLLNQLLNMVWNIRHERGDTFWLGTQMGLMWYDIKNNHAGRILQNHPGLLDSVPITTQFTDSKDLVWMGMGLGHGLCIYDIKQQKFQLIPNHAGSYPYRYPTGIVEDENSDIWLVNDDVGSLVHWTRKTRQFQIVTPEVLKGKITAATGTICVDHQHNIWYAVDPVGLIQYNPKNQQTKIYGPGQGLNFGSIRGIMQYEQNIWLATTKGISCYHPNHHTFSYYTELNGLPVSYFTGNFYVDSTTHLVYVGTLGGIISFNPDRMTVSSYPLPVRITGIYIKNKIMDDFKAENIRIPYHDNDISVFFTGINLTNGKSNIYAYRLDEGNNRTGSWINIGHQRQIRLANLAPGNYHLYIKAARGGGEWGPDIEHLDFMVVTPFTHSFWFYLLLVCCGFGIIYGWYRYRILQLVKLEYMRTQISHDLHDEIGSHLTTIGLTALLAQEKLQQNLAGQTGVTVQLNDLLKRIVEDSRHVSDTMREIVWTINPRNDSFTQVLPFLIRYASQVLEYSNIQVHAMILDADGFKMTMYEKRDLVLIFKEAIHNIVKHAEATSVQIVFEKKQNMFSLTIADNGKGFNPDNYLWSNGLYNMKTRAMRHNWLLDISAGAEKGTHLILYFKPA</sequence>
<accession>A0A1I7NIF5</accession>
<dbReference type="GO" id="GO:0046983">
    <property type="term" value="F:protein dimerization activity"/>
    <property type="evidence" value="ECO:0007669"/>
    <property type="project" value="InterPro"/>
</dbReference>
<dbReference type="PANTHER" id="PTHR24421">
    <property type="entry name" value="NITRATE/NITRITE SENSOR PROTEIN NARX-RELATED"/>
    <property type="match status" value="1"/>
</dbReference>
<keyword evidence="7" id="KW-0067">ATP-binding</keyword>
<dbReference type="EC" id="2.7.13.3" evidence="2"/>
<evidence type="ECO:0000256" key="3">
    <source>
        <dbReference type="ARBA" id="ARBA00022553"/>
    </source>
</evidence>
<protein>
    <recommendedName>
        <fullName evidence="2">histidine kinase</fullName>
        <ecNumber evidence="2">2.7.13.3</ecNumber>
    </recommendedName>
</protein>
<dbReference type="InterPro" id="IPR011712">
    <property type="entry name" value="Sig_transdc_His_kin_sub3_dim/P"/>
</dbReference>
<keyword evidence="14" id="KW-1185">Reference proteome</keyword>
<dbReference type="InterPro" id="IPR050482">
    <property type="entry name" value="Sensor_HK_TwoCompSys"/>
</dbReference>
<proteinExistence type="predicted"/>
<keyword evidence="3" id="KW-0597">Phosphoprotein</keyword>
<feature type="domain" description="Two component regulator three Y" evidence="11">
    <location>
        <begin position="725"/>
        <end position="789"/>
    </location>
</feature>